<dbReference type="PRINTS" id="PR00081">
    <property type="entry name" value="GDHRDH"/>
</dbReference>
<organism evidence="3 4">
    <name type="scientific">Microlunatus parietis</name>
    <dbReference type="NCBI Taxonomy" id="682979"/>
    <lineage>
        <taxon>Bacteria</taxon>
        <taxon>Bacillati</taxon>
        <taxon>Actinomycetota</taxon>
        <taxon>Actinomycetes</taxon>
        <taxon>Propionibacteriales</taxon>
        <taxon>Propionibacteriaceae</taxon>
        <taxon>Microlunatus</taxon>
    </lineage>
</organism>
<dbReference type="PANTHER" id="PTHR43008">
    <property type="entry name" value="BENZIL REDUCTASE"/>
    <property type="match status" value="1"/>
</dbReference>
<dbReference type="Pfam" id="PF13561">
    <property type="entry name" value="adh_short_C2"/>
    <property type="match status" value="1"/>
</dbReference>
<comment type="caution">
    <text evidence="3">The sequence shown here is derived from an EMBL/GenBank/DDBJ whole genome shotgun (WGS) entry which is preliminary data.</text>
</comment>
<dbReference type="SUPFAM" id="SSF51735">
    <property type="entry name" value="NAD(P)-binding Rossmann-fold domains"/>
    <property type="match status" value="1"/>
</dbReference>
<name>A0A7Y9LA98_9ACTN</name>
<keyword evidence="4" id="KW-1185">Reference proteome</keyword>
<dbReference type="PANTHER" id="PTHR43008:SF4">
    <property type="entry name" value="CHAIN DEHYDROGENASE, PUTATIVE (AFU_ORTHOLOGUE AFUA_4G08710)-RELATED"/>
    <property type="match status" value="1"/>
</dbReference>
<keyword evidence="2" id="KW-0560">Oxidoreductase</keyword>
<dbReference type="InterPro" id="IPR036291">
    <property type="entry name" value="NAD(P)-bd_dom_sf"/>
</dbReference>
<comment type="similarity">
    <text evidence="1">Belongs to the short-chain dehydrogenases/reductases (SDR) family.</text>
</comment>
<gene>
    <name evidence="3" type="ORF">BKA15_003958</name>
</gene>
<evidence type="ECO:0000313" key="4">
    <source>
        <dbReference type="Proteomes" id="UP000569914"/>
    </source>
</evidence>
<dbReference type="InterPro" id="IPR002347">
    <property type="entry name" value="SDR_fam"/>
</dbReference>
<evidence type="ECO:0000313" key="3">
    <source>
        <dbReference type="EMBL" id="NYE72629.1"/>
    </source>
</evidence>
<evidence type="ECO:0000256" key="2">
    <source>
        <dbReference type="ARBA" id="ARBA00023002"/>
    </source>
</evidence>
<dbReference type="GO" id="GO:0050664">
    <property type="term" value="F:oxidoreductase activity, acting on NAD(P)H, oxygen as acceptor"/>
    <property type="evidence" value="ECO:0007669"/>
    <property type="project" value="TreeGrafter"/>
</dbReference>
<dbReference type="EMBL" id="JACCBU010000001">
    <property type="protein sequence ID" value="NYE72629.1"/>
    <property type="molecule type" value="Genomic_DNA"/>
</dbReference>
<dbReference type="Gene3D" id="3.40.50.720">
    <property type="entry name" value="NAD(P)-binding Rossmann-like Domain"/>
    <property type="match status" value="1"/>
</dbReference>
<dbReference type="Proteomes" id="UP000569914">
    <property type="component" value="Unassembled WGS sequence"/>
</dbReference>
<reference evidence="3 4" key="1">
    <citation type="submission" date="2020-07" db="EMBL/GenBank/DDBJ databases">
        <title>Sequencing the genomes of 1000 actinobacteria strains.</title>
        <authorList>
            <person name="Klenk H.-P."/>
        </authorList>
    </citation>
    <scope>NUCLEOTIDE SEQUENCE [LARGE SCALE GENOMIC DNA]</scope>
    <source>
        <strain evidence="3 4">DSM 22083</strain>
    </source>
</reference>
<evidence type="ECO:0000256" key="1">
    <source>
        <dbReference type="ARBA" id="ARBA00006484"/>
    </source>
</evidence>
<accession>A0A7Y9LA98</accession>
<sequence>MHRNRTYLVTGADSGIGALVAERLTEAGGTVIRCGIGPGLEIRADLSDPAEATRLAAEAERLAPAGLDGVALVAGIAEPSPRTVRLNYFGTLAVLHSLRPLLLRSAAPRAVLVSSASSLSAGAADLIHACLRGDEAAADRAAERAIAGGRGTVIYRSTKIAINRWVRRHAGGPDWAGSGIPLNVVVPGIVDTETARSTMLGNPAQARVLAEALPQPLGFPGPVAAAAAAVAWTVGAENSFMAGQLIFVDGGADVILRGDEPYRRGVRYRPAALVRMIFWSLVSRVRRTSRSSGRR</sequence>
<protein>
    <submittedName>
        <fullName evidence="3">NAD(P)-dependent dehydrogenase (Short-subunit alcohol dehydrogenase family)</fullName>
    </submittedName>
</protein>
<dbReference type="AlphaFoldDB" id="A0A7Y9LA98"/>
<proteinExistence type="inferred from homology"/>
<dbReference type="RefSeq" id="WP_179753567.1">
    <property type="nucleotide sequence ID" value="NZ_JACCBU010000001.1"/>
</dbReference>